<evidence type="ECO:0000313" key="5">
    <source>
        <dbReference type="Ensembl" id="ENSCSAVP00000015852.1"/>
    </source>
</evidence>
<reference evidence="6" key="1">
    <citation type="submission" date="2003-08" db="EMBL/GenBank/DDBJ databases">
        <authorList>
            <person name="Birren B."/>
            <person name="Nusbaum C."/>
            <person name="Abebe A."/>
            <person name="Abouelleil A."/>
            <person name="Adekoya E."/>
            <person name="Ait-zahra M."/>
            <person name="Allen N."/>
            <person name="Allen T."/>
            <person name="An P."/>
            <person name="Anderson M."/>
            <person name="Anderson S."/>
            <person name="Arachchi H."/>
            <person name="Armbruster J."/>
            <person name="Bachantsang P."/>
            <person name="Baldwin J."/>
            <person name="Barry A."/>
            <person name="Bayul T."/>
            <person name="Blitshsteyn B."/>
            <person name="Bloom T."/>
            <person name="Blye J."/>
            <person name="Boguslavskiy L."/>
            <person name="Borowsky M."/>
            <person name="Boukhgalter B."/>
            <person name="Brunache A."/>
            <person name="Butler J."/>
            <person name="Calixte N."/>
            <person name="Calvo S."/>
            <person name="Camarata J."/>
            <person name="Campo K."/>
            <person name="Chang J."/>
            <person name="Cheshatsang Y."/>
            <person name="Citroen M."/>
            <person name="Collymore A."/>
            <person name="Considine T."/>
            <person name="Cook A."/>
            <person name="Cooke P."/>
            <person name="Corum B."/>
            <person name="Cuomo C."/>
            <person name="David R."/>
            <person name="Dawoe T."/>
            <person name="Degray S."/>
            <person name="Dodge S."/>
            <person name="Dooley K."/>
            <person name="Dorje P."/>
            <person name="Dorjee K."/>
            <person name="Dorris L."/>
            <person name="Duffey N."/>
            <person name="Dupes A."/>
            <person name="Elkins T."/>
            <person name="Engels R."/>
            <person name="Erickson J."/>
            <person name="Farina A."/>
            <person name="Faro S."/>
            <person name="Ferreira P."/>
            <person name="Fischer H."/>
            <person name="Fitzgerald M."/>
            <person name="Foley K."/>
            <person name="Gage D."/>
            <person name="Galagan J."/>
            <person name="Gearin G."/>
            <person name="Gnerre S."/>
            <person name="Gnirke A."/>
            <person name="Goyette A."/>
            <person name="Graham J."/>
            <person name="Grandbois E."/>
            <person name="Gyaltsen K."/>
            <person name="Hafez N."/>
            <person name="Hagopian D."/>
            <person name="Hagos B."/>
            <person name="Hall J."/>
            <person name="Hatcher B."/>
            <person name="Heller A."/>
            <person name="Higgins H."/>
            <person name="Honan T."/>
            <person name="Horn A."/>
            <person name="Houde N."/>
            <person name="Hughes L."/>
            <person name="Hulme W."/>
            <person name="Husby E."/>
            <person name="Iliev I."/>
            <person name="Jaffe D."/>
            <person name="Jones C."/>
            <person name="Kamal M."/>
            <person name="Kamat A."/>
            <person name="Kamvysselis M."/>
            <person name="Karlsson E."/>
            <person name="Kells C."/>
            <person name="Kieu A."/>
            <person name="Kisner P."/>
            <person name="Kodira C."/>
            <person name="Kulbokas E."/>
            <person name="Labutti K."/>
            <person name="Lama D."/>
            <person name="Landers T."/>
            <person name="Leger J."/>
            <person name="Levine S."/>
            <person name="Lewis D."/>
            <person name="Lewis T."/>
            <person name="Lindblad-toh K."/>
            <person name="Liu X."/>
            <person name="Lokyitsang T."/>
            <person name="Lokyitsang Y."/>
            <person name="Lucien O."/>
            <person name="Lui A."/>
            <person name="Ma L.J."/>
            <person name="Mabbitt R."/>
            <person name="Macdonald J."/>
            <person name="Maclean C."/>
            <person name="Major J."/>
            <person name="Manning J."/>
            <person name="Marabella R."/>
            <person name="Maru K."/>
            <person name="Matthews C."/>
            <person name="Mauceli E."/>
            <person name="Mccarthy M."/>
            <person name="Mcdonough S."/>
            <person name="Mcghee T."/>
            <person name="Meldrim J."/>
            <person name="Meneus L."/>
            <person name="Mesirov J."/>
            <person name="Mihalev A."/>
            <person name="Mihova T."/>
            <person name="Mikkelsen T."/>
            <person name="Mlenga V."/>
            <person name="Moru K."/>
            <person name="Mozes J."/>
            <person name="Mulrain L."/>
            <person name="Munson G."/>
            <person name="Naylor J."/>
            <person name="Newes C."/>
            <person name="Nguyen C."/>
            <person name="Nguyen N."/>
            <person name="Nguyen T."/>
            <person name="Nicol R."/>
            <person name="Nielsen C."/>
            <person name="Nizzari M."/>
            <person name="Norbu C."/>
            <person name="Norbu N."/>
            <person name="O'donnell P."/>
            <person name="Okoawo O."/>
            <person name="O'leary S."/>
            <person name="Omotosho B."/>
            <person name="O'neill K."/>
            <person name="Osman S."/>
            <person name="Parker S."/>
            <person name="Perrin D."/>
            <person name="Phunkhang P."/>
            <person name="Piqani B."/>
            <person name="Purcell S."/>
            <person name="Rachupka T."/>
            <person name="Ramasamy U."/>
            <person name="Rameau R."/>
            <person name="Ray V."/>
            <person name="Raymond C."/>
            <person name="Retta R."/>
            <person name="Richardson S."/>
            <person name="Rise C."/>
            <person name="Rodriguez J."/>
            <person name="Rogers J."/>
            <person name="Rogov P."/>
            <person name="Rutman M."/>
            <person name="Schupbach R."/>
            <person name="Seaman C."/>
            <person name="Settipalli S."/>
            <person name="Sharpe T."/>
            <person name="Sheridan J."/>
            <person name="Sherpa N."/>
            <person name="Shi J."/>
            <person name="Smirnov S."/>
            <person name="Smith C."/>
            <person name="Sougnez C."/>
            <person name="Spencer B."/>
            <person name="Stalker J."/>
            <person name="Stange-thomann N."/>
            <person name="Stavropoulos S."/>
            <person name="Stetson K."/>
            <person name="Stone C."/>
            <person name="Stone S."/>
            <person name="Stubbs M."/>
            <person name="Talamas J."/>
            <person name="Tchuinga P."/>
            <person name="Tenzing P."/>
            <person name="Tesfaye S."/>
            <person name="Theodore J."/>
            <person name="Thoulutsang Y."/>
            <person name="Topham K."/>
            <person name="Towey S."/>
            <person name="Tsamla T."/>
            <person name="Tsomo N."/>
            <person name="Vallee D."/>
            <person name="Vassiliev H."/>
            <person name="Venkataraman V."/>
            <person name="Vinson J."/>
            <person name="Vo A."/>
            <person name="Wade C."/>
            <person name="Wang S."/>
            <person name="Wangchuk T."/>
            <person name="Wangdi T."/>
            <person name="Whittaker C."/>
            <person name="Wilkinson J."/>
            <person name="Wu Y."/>
            <person name="Wyman D."/>
            <person name="Yadav S."/>
            <person name="Yang S."/>
            <person name="Yang X."/>
            <person name="Yeager S."/>
            <person name="Yee E."/>
            <person name="Young G."/>
            <person name="Zainoun J."/>
            <person name="Zembeck L."/>
            <person name="Zimmer A."/>
            <person name="Zody M."/>
            <person name="Lander E."/>
        </authorList>
    </citation>
    <scope>NUCLEOTIDE SEQUENCE [LARGE SCALE GENOMIC DNA]</scope>
</reference>
<reference evidence="5" key="3">
    <citation type="submission" date="2025-09" db="UniProtKB">
        <authorList>
            <consortium name="Ensembl"/>
        </authorList>
    </citation>
    <scope>IDENTIFICATION</scope>
</reference>
<sequence length="216" mass="22415">MVKFAKTDQKVPDSFQGGNYQGKAGGGPMRGRGIKGLRGRFSPMSGRGGNNSGSMNVGSAIGNYGSSNYNYGMSASGNYGNGSFGNGGFGTPGYGNMNSYGGGMGYGSFGSGQAYGGGAPTPGASKDHAAEAAAQREGRIVYVYGIGPHTDENALWHLFFNFGNIQQVNVIYDRVKGTGKGYGFLTFSTAAEASYAVAQMNGYIFQKKGLQVSIKK</sequence>
<dbReference type="Gene3D" id="3.30.70.330">
    <property type="match status" value="1"/>
</dbReference>
<dbReference type="PANTHER" id="PTHR10352">
    <property type="entry name" value="EUKARYOTIC TRANSLATION INITIATION FACTOR 3 SUBUNIT G"/>
    <property type="match status" value="1"/>
</dbReference>
<dbReference type="InterPro" id="IPR012677">
    <property type="entry name" value="Nucleotide-bd_a/b_plait_sf"/>
</dbReference>
<dbReference type="Ensembl" id="ENSCSAVT00000016031.1">
    <property type="protein sequence ID" value="ENSCSAVP00000015852.1"/>
    <property type="gene ID" value="ENSCSAVG00000009321.1"/>
</dbReference>
<dbReference type="SUPFAM" id="SSF54928">
    <property type="entry name" value="RNA-binding domain, RBD"/>
    <property type="match status" value="1"/>
</dbReference>
<evidence type="ECO:0000256" key="3">
    <source>
        <dbReference type="SAM" id="MobiDB-lite"/>
    </source>
</evidence>
<dbReference type="PROSITE" id="PS50102">
    <property type="entry name" value="RRM"/>
    <property type="match status" value="1"/>
</dbReference>
<feature type="domain" description="RRM" evidence="4">
    <location>
        <begin position="139"/>
        <end position="216"/>
    </location>
</feature>
<name>H2ZE36_CIOSA</name>
<dbReference type="Pfam" id="PF00076">
    <property type="entry name" value="RRM_1"/>
    <property type="match status" value="1"/>
</dbReference>
<evidence type="ECO:0000256" key="2">
    <source>
        <dbReference type="PROSITE-ProRule" id="PRU00176"/>
    </source>
</evidence>
<organism evidence="5 6">
    <name type="scientific">Ciona savignyi</name>
    <name type="common">Pacific transparent sea squirt</name>
    <dbReference type="NCBI Taxonomy" id="51511"/>
    <lineage>
        <taxon>Eukaryota</taxon>
        <taxon>Metazoa</taxon>
        <taxon>Chordata</taxon>
        <taxon>Tunicata</taxon>
        <taxon>Ascidiacea</taxon>
        <taxon>Phlebobranchia</taxon>
        <taxon>Cionidae</taxon>
        <taxon>Ciona</taxon>
    </lineage>
</organism>
<dbReference type="Proteomes" id="UP000007875">
    <property type="component" value="Unassembled WGS sequence"/>
</dbReference>
<proteinExistence type="predicted"/>
<evidence type="ECO:0000313" key="6">
    <source>
        <dbReference type="Proteomes" id="UP000007875"/>
    </source>
</evidence>
<dbReference type="HOGENOM" id="CLU_1277237_0_0_1"/>
<reference evidence="5" key="2">
    <citation type="submission" date="2025-08" db="UniProtKB">
        <authorList>
            <consortium name="Ensembl"/>
        </authorList>
    </citation>
    <scope>IDENTIFICATION</scope>
</reference>
<dbReference type="SMART" id="SM00360">
    <property type="entry name" value="RRM"/>
    <property type="match status" value="1"/>
</dbReference>
<keyword evidence="6" id="KW-1185">Reference proteome</keyword>
<feature type="compositionally biased region" description="Basic and acidic residues" evidence="3">
    <location>
        <begin position="1"/>
        <end position="11"/>
    </location>
</feature>
<dbReference type="AlphaFoldDB" id="H2ZE36"/>
<evidence type="ECO:0000256" key="1">
    <source>
        <dbReference type="ARBA" id="ARBA00022884"/>
    </source>
</evidence>
<dbReference type="GeneTree" id="ENSGT00940000174354"/>
<dbReference type="GO" id="GO:0003723">
    <property type="term" value="F:RNA binding"/>
    <property type="evidence" value="ECO:0007669"/>
    <property type="project" value="UniProtKB-UniRule"/>
</dbReference>
<keyword evidence="1 2" id="KW-0694">RNA-binding</keyword>
<protein>
    <recommendedName>
        <fullName evidence="4">RRM domain-containing protein</fullName>
    </recommendedName>
</protein>
<feature type="region of interest" description="Disordered" evidence="3">
    <location>
        <begin position="1"/>
        <end position="30"/>
    </location>
</feature>
<dbReference type="InterPro" id="IPR000504">
    <property type="entry name" value="RRM_dom"/>
</dbReference>
<feature type="compositionally biased region" description="Gly residues" evidence="3">
    <location>
        <begin position="19"/>
        <end position="30"/>
    </location>
</feature>
<evidence type="ECO:0000259" key="4">
    <source>
        <dbReference type="PROSITE" id="PS50102"/>
    </source>
</evidence>
<accession>H2ZE36</accession>
<dbReference type="InterPro" id="IPR035979">
    <property type="entry name" value="RBD_domain_sf"/>
</dbReference>